<reference evidence="1 2" key="1">
    <citation type="submission" date="2019-12" db="EMBL/GenBank/DDBJ databases">
        <title>Roseobacter cerasinus sp. nov., isolated from seawater around aquaculture.</title>
        <authorList>
            <person name="Muramatsu S."/>
            <person name="Takabe Y."/>
            <person name="Mori K."/>
            <person name="Takaichi S."/>
            <person name="Hanada S."/>
        </authorList>
    </citation>
    <scope>NUCLEOTIDE SEQUENCE [LARGE SCALE GENOMIC DNA]</scope>
    <source>
        <strain evidence="1 2">AI77</strain>
    </source>
</reference>
<dbReference type="OrthoDB" id="1826980at2"/>
<accession>A0A640VRG0</accession>
<keyword evidence="2" id="KW-1185">Reference proteome</keyword>
<dbReference type="RefSeq" id="WP_159974646.1">
    <property type="nucleotide sequence ID" value="NZ_BLIV01000001.1"/>
</dbReference>
<comment type="caution">
    <text evidence="1">The sequence shown here is derived from an EMBL/GenBank/DDBJ whole genome shotgun (WGS) entry which is preliminary data.</text>
</comment>
<dbReference type="AlphaFoldDB" id="A0A640VRG0"/>
<name>A0A640VRG0_9RHOB</name>
<proteinExistence type="predicted"/>
<organism evidence="1 2">
    <name type="scientific">Roseobacter cerasinus</name>
    <dbReference type="NCBI Taxonomy" id="2602289"/>
    <lineage>
        <taxon>Bacteria</taxon>
        <taxon>Pseudomonadati</taxon>
        <taxon>Pseudomonadota</taxon>
        <taxon>Alphaproteobacteria</taxon>
        <taxon>Rhodobacterales</taxon>
        <taxon>Roseobacteraceae</taxon>
        <taxon>Roseobacter</taxon>
    </lineage>
</organism>
<protein>
    <submittedName>
        <fullName evidence="1">Uncharacterized protein</fullName>
    </submittedName>
</protein>
<dbReference type="Proteomes" id="UP000436522">
    <property type="component" value="Unassembled WGS sequence"/>
</dbReference>
<gene>
    <name evidence="1" type="ORF">So717_05390</name>
</gene>
<dbReference type="EMBL" id="BLIV01000001">
    <property type="protein sequence ID" value="GFE48786.1"/>
    <property type="molecule type" value="Genomic_DNA"/>
</dbReference>
<sequence>MFPPALARWTGVKTKEVKARLGTTPDLQPAAEVAAWLQSRKTDQVKDYIAQVNDQHRKDMLPFINERAQMVIA</sequence>
<evidence type="ECO:0000313" key="2">
    <source>
        <dbReference type="Proteomes" id="UP000436522"/>
    </source>
</evidence>
<evidence type="ECO:0000313" key="1">
    <source>
        <dbReference type="EMBL" id="GFE48786.1"/>
    </source>
</evidence>